<proteinExistence type="predicted"/>
<dbReference type="EMBL" id="MLJW01002711">
    <property type="protein sequence ID" value="OIQ73858.1"/>
    <property type="molecule type" value="Genomic_DNA"/>
</dbReference>
<protein>
    <submittedName>
        <fullName evidence="1">Uncharacterized protein</fullName>
    </submittedName>
</protein>
<dbReference type="AlphaFoldDB" id="A0A1J5PRU0"/>
<comment type="caution">
    <text evidence="1">The sequence shown here is derived from an EMBL/GenBank/DDBJ whole genome shotgun (WGS) entry which is preliminary data.</text>
</comment>
<organism evidence="1">
    <name type="scientific">mine drainage metagenome</name>
    <dbReference type="NCBI Taxonomy" id="410659"/>
    <lineage>
        <taxon>unclassified sequences</taxon>
        <taxon>metagenomes</taxon>
        <taxon>ecological metagenomes</taxon>
    </lineage>
</organism>
<accession>A0A1J5PRU0</accession>
<reference evidence="1" key="1">
    <citation type="submission" date="2016-10" db="EMBL/GenBank/DDBJ databases">
        <title>Sequence of Gallionella enrichment culture.</title>
        <authorList>
            <person name="Poehlein A."/>
            <person name="Muehling M."/>
            <person name="Daniel R."/>
        </authorList>
    </citation>
    <scope>NUCLEOTIDE SEQUENCE</scope>
</reference>
<sequence length="59" mass="6195">MMSAPNSNAITVSPGIPRLMVGMKSPCTDECVEASGHATPSIAPWPKRSGVFDIFFSVA</sequence>
<name>A0A1J5PRU0_9ZZZZ</name>
<evidence type="ECO:0000313" key="1">
    <source>
        <dbReference type="EMBL" id="OIQ73858.1"/>
    </source>
</evidence>
<gene>
    <name evidence="1" type="ORF">GALL_444970</name>
</gene>